<feature type="transmembrane region" description="Helical" evidence="6">
    <location>
        <begin position="309"/>
        <end position="333"/>
    </location>
</feature>
<comment type="subcellular location">
    <subcellularLocation>
        <location evidence="1">Cell membrane</location>
        <topology evidence="1">Multi-pass membrane protein</topology>
    </subcellularLocation>
</comment>
<reference evidence="8 9" key="1">
    <citation type="submission" date="2012-08" db="EMBL/GenBank/DDBJ databases">
        <title>Whole genome shotgun sequence of Kineosphaera limosa NBRC 100340.</title>
        <authorList>
            <person name="Yoshida I."/>
            <person name="Isaki S."/>
            <person name="Hosoyama A."/>
            <person name="Tsuchikane K."/>
            <person name="Katsumata H."/>
            <person name="Ando Y."/>
            <person name="Ohji S."/>
            <person name="Hamada M."/>
            <person name="Tamura T."/>
            <person name="Yamazoe A."/>
            <person name="Yamazaki S."/>
            <person name="Fujita N."/>
        </authorList>
    </citation>
    <scope>NUCLEOTIDE SEQUENCE [LARGE SCALE GENOMIC DNA]</scope>
    <source>
        <strain evidence="8 9">NBRC 100340</strain>
    </source>
</reference>
<dbReference type="InterPro" id="IPR011701">
    <property type="entry name" value="MFS"/>
</dbReference>
<dbReference type="InterPro" id="IPR020846">
    <property type="entry name" value="MFS_dom"/>
</dbReference>
<evidence type="ECO:0000256" key="1">
    <source>
        <dbReference type="ARBA" id="ARBA00004651"/>
    </source>
</evidence>
<evidence type="ECO:0000256" key="2">
    <source>
        <dbReference type="ARBA" id="ARBA00022692"/>
    </source>
</evidence>
<evidence type="ECO:0000259" key="7">
    <source>
        <dbReference type="PROSITE" id="PS50850"/>
    </source>
</evidence>
<dbReference type="PROSITE" id="PS50850">
    <property type="entry name" value="MFS"/>
    <property type="match status" value="1"/>
</dbReference>
<dbReference type="Pfam" id="PF07690">
    <property type="entry name" value="MFS_1"/>
    <property type="match status" value="1"/>
</dbReference>
<dbReference type="EMBL" id="BAHD01000054">
    <property type="protein sequence ID" value="GAB97025.1"/>
    <property type="molecule type" value="Genomic_DNA"/>
</dbReference>
<evidence type="ECO:0000313" key="8">
    <source>
        <dbReference type="EMBL" id="GAB97025.1"/>
    </source>
</evidence>
<feature type="region of interest" description="Disordered" evidence="5">
    <location>
        <begin position="203"/>
        <end position="234"/>
    </location>
</feature>
<feature type="transmembrane region" description="Helical" evidence="6">
    <location>
        <begin position="424"/>
        <end position="442"/>
    </location>
</feature>
<comment type="caution">
    <text evidence="8">The sequence shown here is derived from an EMBL/GenBank/DDBJ whole genome shotgun (WGS) entry which is preliminary data.</text>
</comment>
<dbReference type="AlphaFoldDB" id="K6WCM5"/>
<feature type="transmembrane region" description="Helical" evidence="6">
    <location>
        <begin position="65"/>
        <end position="83"/>
    </location>
</feature>
<feature type="transmembrane region" description="Helical" evidence="6">
    <location>
        <begin position="394"/>
        <end position="418"/>
    </location>
</feature>
<feature type="domain" description="Major facilitator superfamily (MFS) profile" evidence="7">
    <location>
        <begin position="1"/>
        <end position="447"/>
    </location>
</feature>
<feature type="transmembrane region" description="Helical" evidence="6">
    <location>
        <begin position="89"/>
        <end position="113"/>
    </location>
</feature>
<evidence type="ECO:0000256" key="5">
    <source>
        <dbReference type="SAM" id="MobiDB-lite"/>
    </source>
</evidence>
<dbReference type="PANTHER" id="PTHR23531">
    <property type="entry name" value="QUINOLENE RESISTANCE PROTEIN NORA"/>
    <property type="match status" value="1"/>
</dbReference>
<dbReference type="InterPro" id="IPR036259">
    <property type="entry name" value="MFS_trans_sf"/>
</dbReference>
<keyword evidence="3 6" id="KW-1133">Transmembrane helix</keyword>
<evidence type="ECO:0000313" key="9">
    <source>
        <dbReference type="Proteomes" id="UP000008366"/>
    </source>
</evidence>
<name>K6WCM5_9MICO</name>
<sequence>MRTLAILTMFGFTGYAALLPVAPMWVVEGGAGTSGAGLVNGVMLGATVATQGFILMLLRRLGWRTVLILGMVLMGVPSLATAFSSELWWVLACSVVRGMGFGVLTVCGSAAVAELVEPWRRGAGIGAYGLAVAVPNVLALSLSPWLAETVGFWAVFVVGAAPLLAVPVAARLAADIVAAQRSQSIAEHPASGVGPEAVASATAGFARPPDEPDDTPADDTPADDYDRRPQSPVGSSAVNNGAAFWIGLLVPTLILLSVTLAGGGVMTFLPQMVPSAGLVLAGLLMFTAVAALSRWAVGSLADRHGPTPFVAPLLLASVVGLGLISWSVAGLAADPASGGGVWAATGSLKSEGALVITALLVGAGVLGTGYGALQNLTLVLAFHRVPRRRIGTASAVWNVGFDAGTAGGSIIVGALAAGMAFADTMLVLAVFCAAAVPLAFLTRRRESGADRRRATR</sequence>
<feature type="transmembrane region" description="Helical" evidence="6">
    <location>
        <begin position="125"/>
        <end position="146"/>
    </location>
</feature>
<organism evidence="8 9">
    <name type="scientific">Kineosphaera limosa NBRC 100340</name>
    <dbReference type="NCBI Taxonomy" id="1184609"/>
    <lineage>
        <taxon>Bacteria</taxon>
        <taxon>Bacillati</taxon>
        <taxon>Actinomycetota</taxon>
        <taxon>Actinomycetes</taxon>
        <taxon>Micrococcales</taxon>
        <taxon>Dermatophilaceae</taxon>
        <taxon>Kineosphaera</taxon>
    </lineage>
</organism>
<gene>
    <name evidence="8" type="ORF">KILIM_054_00360</name>
</gene>
<protein>
    <submittedName>
        <fullName evidence="8">Putative major facilitator superfamily transporter</fullName>
    </submittedName>
</protein>
<evidence type="ECO:0000256" key="6">
    <source>
        <dbReference type="SAM" id="Phobius"/>
    </source>
</evidence>
<feature type="transmembrane region" description="Helical" evidence="6">
    <location>
        <begin position="40"/>
        <end position="58"/>
    </location>
</feature>
<dbReference type="SUPFAM" id="SSF103473">
    <property type="entry name" value="MFS general substrate transporter"/>
    <property type="match status" value="1"/>
</dbReference>
<dbReference type="STRING" id="1184609.KILIM_054_00360"/>
<keyword evidence="9" id="KW-1185">Reference proteome</keyword>
<proteinExistence type="predicted"/>
<dbReference type="GO" id="GO:0005886">
    <property type="term" value="C:plasma membrane"/>
    <property type="evidence" value="ECO:0007669"/>
    <property type="project" value="UniProtKB-SubCell"/>
</dbReference>
<evidence type="ECO:0000256" key="4">
    <source>
        <dbReference type="ARBA" id="ARBA00023136"/>
    </source>
</evidence>
<accession>K6WCM5</accession>
<keyword evidence="2 6" id="KW-0812">Transmembrane</keyword>
<dbReference type="InterPro" id="IPR052714">
    <property type="entry name" value="MFS_Exporter"/>
</dbReference>
<feature type="compositionally biased region" description="Acidic residues" evidence="5">
    <location>
        <begin position="211"/>
        <end position="223"/>
    </location>
</feature>
<feature type="transmembrane region" description="Helical" evidence="6">
    <location>
        <begin position="152"/>
        <end position="174"/>
    </location>
</feature>
<feature type="transmembrane region" description="Helical" evidence="6">
    <location>
        <begin position="275"/>
        <end position="297"/>
    </location>
</feature>
<dbReference type="PANTHER" id="PTHR23531:SF1">
    <property type="entry name" value="QUINOLENE RESISTANCE PROTEIN NORA"/>
    <property type="match status" value="1"/>
</dbReference>
<keyword evidence="4 6" id="KW-0472">Membrane</keyword>
<dbReference type="Gene3D" id="1.20.1250.20">
    <property type="entry name" value="MFS general substrate transporter like domains"/>
    <property type="match status" value="1"/>
</dbReference>
<feature type="transmembrane region" description="Helical" evidence="6">
    <location>
        <begin position="242"/>
        <end position="269"/>
    </location>
</feature>
<feature type="transmembrane region" description="Helical" evidence="6">
    <location>
        <begin position="353"/>
        <end position="373"/>
    </location>
</feature>
<evidence type="ECO:0000256" key="3">
    <source>
        <dbReference type="ARBA" id="ARBA00022989"/>
    </source>
</evidence>
<dbReference type="eggNOG" id="COG2814">
    <property type="taxonomic scope" value="Bacteria"/>
</dbReference>
<dbReference type="GO" id="GO:0022857">
    <property type="term" value="F:transmembrane transporter activity"/>
    <property type="evidence" value="ECO:0007669"/>
    <property type="project" value="InterPro"/>
</dbReference>
<dbReference type="Proteomes" id="UP000008366">
    <property type="component" value="Unassembled WGS sequence"/>
</dbReference>